<evidence type="ECO:0000313" key="3">
    <source>
        <dbReference type="Proteomes" id="UP000326939"/>
    </source>
</evidence>
<evidence type="ECO:0000313" key="2">
    <source>
        <dbReference type="EMBL" id="KAB5573037.1"/>
    </source>
</evidence>
<evidence type="ECO:0008006" key="4">
    <source>
        <dbReference type="Google" id="ProtNLM"/>
    </source>
</evidence>
<feature type="compositionally biased region" description="Polar residues" evidence="1">
    <location>
        <begin position="113"/>
        <end position="136"/>
    </location>
</feature>
<dbReference type="EMBL" id="VDCV01000001">
    <property type="protein sequence ID" value="KAB5573037.1"/>
    <property type="molecule type" value="Genomic_DNA"/>
</dbReference>
<feature type="region of interest" description="Disordered" evidence="1">
    <location>
        <begin position="1"/>
        <end position="31"/>
    </location>
</feature>
<dbReference type="GO" id="GO:0031490">
    <property type="term" value="F:chromatin DNA binding"/>
    <property type="evidence" value="ECO:0007669"/>
    <property type="project" value="InterPro"/>
</dbReference>
<evidence type="ECO:0000256" key="1">
    <source>
        <dbReference type="SAM" id="MobiDB-lite"/>
    </source>
</evidence>
<feature type="compositionally biased region" description="Polar residues" evidence="1">
    <location>
        <begin position="85"/>
        <end position="96"/>
    </location>
</feature>
<name>A0A5N5P1G5_9ROSI</name>
<gene>
    <name evidence="2" type="ORF">DKX38_000231</name>
</gene>
<protein>
    <recommendedName>
        <fullName evidence="4">Mediator complex subunit 15 KIX domain-containing protein</fullName>
    </recommendedName>
</protein>
<dbReference type="InterPro" id="IPR044661">
    <property type="entry name" value="MED15a/b/c-like"/>
</dbReference>
<comment type="caution">
    <text evidence="2">The sequence shown here is derived from an EMBL/GenBank/DDBJ whole genome shotgun (WGS) entry which is preliminary data.</text>
</comment>
<dbReference type="PANTHER" id="PTHR33137">
    <property type="entry name" value="MEDIATOR OF RNA POLYMERASE II TRANSCRIPTION SUBUNIT 15A-RELATED"/>
    <property type="match status" value="1"/>
</dbReference>
<keyword evidence="3" id="KW-1185">Reference proteome</keyword>
<feature type="compositionally biased region" description="Basic and acidic residues" evidence="1">
    <location>
        <begin position="137"/>
        <end position="148"/>
    </location>
</feature>
<sequence>MPSLTMMMSFTTPAQQKQTQRTPFTLHNPSSMVEQPLLLSQLQEQPKGQKAVVTDGSQKLLIAQENGVPDSQHHQQQKLPCPYNYYQSLQSGSPTPEQKLLPPSQPPKWQLILNLSQQDEQKRSQASGTMKSASVTKQEEPHQQAESSRNKYILELKEMCQRVIDLLQQNDFVHQESRLKLNQAMKYLDDPDCNKSTEKLDLIKRQINCVFQFAMPRKPASSLVHEQLTPNLNPLQKSLQPHPQIHQAMQQEDQKKPLFQSINPQSSAIPLQDSNMRIFGDNSMQYPSKLVISQHDDTKSEQHMCVSISERKNVVNLVQQVSMRSLQLPSSTLPQPNDIKFLSKNHRNEQVRANSRSSSVAQRLDPKQKKALHHVSAQKKKQEYQQRQMCQQFIKGNQEVPQQQQDHEMPHQLNEVNEVKMTQGIEHETALNQRPEVNSLKFRQVTAVKSGVPPPISIPRHIQTEPAHLPRHFPLTNQHILLRSNTIVGSPSHSVNSQPGFSRKFLSSDSSSLKSDDRGFDASTINFGESSHAEQPILRLIKAVNSISSKALSASVSEFGSVVNLADSMAGSVPDYGPQGSVSEDLGVTSKTNPGYFSMGCSTFGIRKVKRSIKAVPLNDTTPSCPMKSDSKSTIFCHNKNPRTQVSRSVLKEIEEINQQLINCVVDISDEETGSTTVGPDGEGIIIKCSFIAVSITPNFNSKEDFAQISKIHPLQLFVPTKYPYCSPVVLEKLPEEVSEEHDDLSVKARVKLNLHLRNLLQPMSIGEIARTWDNCARTAISEYAVKNGGGNVFSKYGTWENCFRAA</sequence>
<dbReference type="AlphaFoldDB" id="A0A5N5P1G5"/>
<organism evidence="2 3">
    <name type="scientific">Salix brachista</name>
    <dbReference type="NCBI Taxonomy" id="2182728"/>
    <lineage>
        <taxon>Eukaryota</taxon>
        <taxon>Viridiplantae</taxon>
        <taxon>Streptophyta</taxon>
        <taxon>Embryophyta</taxon>
        <taxon>Tracheophyta</taxon>
        <taxon>Spermatophyta</taxon>
        <taxon>Magnoliopsida</taxon>
        <taxon>eudicotyledons</taxon>
        <taxon>Gunneridae</taxon>
        <taxon>Pentapetalae</taxon>
        <taxon>rosids</taxon>
        <taxon>fabids</taxon>
        <taxon>Malpighiales</taxon>
        <taxon>Salicaceae</taxon>
        <taxon>Saliceae</taxon>
        <taxon>Salix</taxon>
    </lineage>
</organism>
<dbReference type="GO" id="GO:0003713">
    <property type="term" value="F:transcription coactivator activity"/>
    <property type="evidence" value="ECO:0007669"/>
    <property type="project" value="InterPro"/>
</dbReference>
<reference evidence="3" key="1">
    <citation type="journal article" date="2019" name="Gigascience">
        <title>De novo genome assembly of the endangered Acer yangbiense, a plant species with extremely small populations endemic to Yunnan Province, China.</title>
        <authorList>
            <person name="Yang J."/>
            <person name="Wariss H.M."/>
            <person name="Tao L."/>
            <person name="Zhang R."/>
            <person name="Yun Q."/>
            <person name="Hollingsworth P."/>
            <person name="Dao Z."/>
            <person name="Luo G."/>
            <person name="Guo H."/>
            <person name="Ma Y."/>
            <person name="Sun W."/>
        </authorList>
    </citation>
    <scope>NUCLEOTIDE SEQUENCE [LARGE SCALE GENOMIC DNA]</scope>
    <source>
        <strain evidence="3">cv. br00</strain>
    </source>
</reference>
<dbReference type="PANTHER" id="PTHR33137:SF4">
    <property type="entry name" value="MEDIATOR OF RNA POLYMERASE II TRANSCRIPTION SUBUNIT 15A-RELATED"/>
    <property type="match status" value="1"/>
</dbReference>
<feature type="region of interest" description="Disordered" evidence="1">
    <location>
        <begin position="84"/>
        <end position="148"/>
    </location>
</feature>
<proteinExistence type="predicted"/>
<accession>A0A5N5P1G5</accession>
<dbReference type="Proteomes" id="UP000326939">
    <property type="component" value="Chromosome 1"/>
</dbReference>